<organism evidence="9 10">
    <name type="scientific">Desulfosarcina ovata subsp. ovata</name>
    <dbReference type="NCBI Taxonomy" id="2752305"/>
    <lineage>
        <taxon>Bacteria</taxon>
        <taxon>Pseudomonadati</taxon>
        <taxon>Thermodesulfobacteriota</taxon>
        <taxon>Desulfobacteria</taxon>
        <taxon>Desulfobacterales</taxon>
        <taxon>Desulfosarcinaceae</taxon>
        <taxon>Desulfosarcina</taxon>
    </lineage>
</organism>
<dbReference type="PANTHER" id="PTHR43386:SF1">
    <property type="entry name" value="D,D-DIPEPTIDE TRANSPORT SYSTEM PERMEASE PROTEIN DDPC-RELATED"/>
    <property type="match status" value="1"/>
</dbReference>
<keyword evidence="5 7" id="KW-1133">Transmembrane helix</keyword>
<dbReference type="InterPro" id="IPR035906">
    <property type="entry name" value="MetI-like_sf"/>
</dbReference>
<keyword evidence="2 7" id="KW-0813">Transport</keyword>
<evidence type="ECO:0000256" key="2">
    <source>
        <dbReference type="ARBA" id="ARBA00022448"/>
    </source>
</evidence>
<dbReference type="SUPFAM" id="SSF161098">
    <property type="entry name" value="MetI-like"/>
    <property type="match status" value="1"/>
</dbReference>
<keyword evidence="4 7" id="KW-0812">Transmembrane</keyword>
<name>A0A5K8AAP2_9BACT</name>
<dbReference type="Gene3D" id="1.10.3720.10">
    <property type="entry name" value="MetI-like"/>
    <property type="match status" value="1"/>
</dbReference>
<gene>
    <name evidence="9" type="ORF">DSCOOX_27810</name>
</gene>
<reference evidence="9 10" key="1">
    <citation type="submission" date="2019-11" db="EMBL/GenBank/DDBJ databases">
        <title>Comparative genomics of hydrocarbon-degrading Desulfosarcina strains.</title>
        <authorList>
            <person name="Watanabe M."/>
            <person name="Kojima H."/>
            <person name="Fukui M."/>
        </authorList>
    </citation>
    <scope>NUCLEOTIDE SEQUENCE [LARGE SCALE GENOMIC DNA]</scope>
    <source>
        <strain evidence="10">oXyS1</strain>
    </source>
</reference>
<feature type="transmembrane region" description="Helical" evidence="7">
    <location>
        <begin position="69"/>
        <end position="93"/>
    </location>
</feature>
<dbReference type="AlphaFoldDB" id="A0A5K8AAP2"/>
<dbReference type="InterPro" id="IPR050366">
    <property type="entry name" value="BP-dependent_transpt_permease"/>
</dbReference>
<dbReference type="GO" id="GO:0005886">
    <property type="term" value="C:plasma membrane"/>
    <property type="evidence" value="ECO:0007669"/>
    <property type="project" value="UniProtKB-SubCell"/>
</dbReference>
<keyword evidence="3" id="KW-1003">Cell membrane</keyword>
<evidence type="ECO:0000259" key="8">
    <source>
        <dbReference type="PROSITE" id="PS50928"/>
    </source>
</evidence>
<dbReference type="EMBL" id="AP021879">
    <property type="protein sequence ID" value="BBO89601.1"/>
    <property type="molecule type" value="Genomic_DNA"/>
</dbReference>
<proteinExistence type="inferred from homology"/>
<feature type="domain" description="ABC transmembrane type-1" evidence="8">
    <location>
        <begin position="69"/>
        <end position="254"/>
    </location>
</feature>
<dbReference type="Pfam" id="PF00528">
    <property type="entry name" value="BPD_transp_1"/>
    <property type="match status" value="1"/>
</dbReference>
<accession>A0A5K8AAP2</accession>
<evidence type="ECO:0000313" key="10">
    <source>
        <dbReference type="Proteomes" id="UP000422108"/>
    </source>
</evidence>
<comment type="subcellular location">
    <subcellularLocation>
        <location evidence="1 7">Cell membrane</location>
        <topology evidence="1 7">Multi-pass membrane protein</topology>
    </subcellularLocation>
</comment>
<sequence>MKVLTMRNRPLIACAIFFSALILWGLGRDPVTMTLPLSLSPPSPDLPFGSDHLGRDILARVAHGFFWDISLSLSVAFASALIGVLLGLVCAYAGGWVDHLLTLVMDVVLSLPHIVLAMVLMLYLSYNPTGLIIALVLPGWVKYSRIIRAQVMALKNVDFILCEKVLGAGFTWICLRHLLPNVILPVVGLAALHMGHTLLSIASLGFLGLGLQPPAPEWGAMIMEAQPYIMRAPWTAVFPGLFIFAYILVFTLVGRALEKGLQNDGEGLRAID</sequence>
<dbReference type="PROSITE" id="PS50928">
    <property type="entry name" value="ABC_TM1"/>
    <property type="match status" value="1"/>
</dbReference>
<feature type="transmembrane region" description="Helical" evidence="7">
    <location>
        <begin position="232"/>
        <end position="253"/>
    </location>
</feature>
<evidence type="ECO:0000256" key="4">
    <source>
        <dbReference type="ARBA" id="ARBA00022692"/>
    </source>
</evidence>
<evidence type="ECO:0000256" key="5">
    <source>
        <dbReference type="ARBA" id="ARBA00022989"/>
    </source>
</evidence>
<keyword evidence="6 7" id="KW-0472">Membrane</keyword>
<dbReference type="InterPro" id="IPR000515">
    <property type="entry name" value="MetI-like"/>
</dbReference>
<evidence type="ECO:0000256" key="7">
    <source>
        <dbReference type="RuleBase" id="RU363032"/>
    </source>
</evidence>
<dbReference type="RefSeq" id="WP_162458933.1">
    <property type="nucleotide sequence ID" value="NZ_AP021879.1"/>
</dbReference>
<comment type="similarity">
    <text evidence="7">Belongs to the binding-protein-dependent transport system permease family.</text>
</comment>
<protein>
    <submittedName>
        <fullName evidence="9">Glutathione ABC transporter permease GsiD</fullName>
    </submittedName>
</protein>
<dbReference type="Proteomes" id="UP000422108">
    <property type="component" value="Chromosome"/>
</dbReference>
<evidence type="ECO:0000256" key="3">
    <source>
        <dbReference type="ARBA" id="ARBA00022475"/>
    </source>
</evidence>
<keyword evidence="10" id="KW-1185">Reference proteome</keyword>
<feature type="transmembrane region" description="Helical" evidence="7">
    <location>
        <begin position="191"/>
        <end position="211"/>
    </location>
</feature>
<feature type="transmembrane region" description="Helical" evidence="7">
    <location>
        <begin position="159"/>
        <end position="179"/>
    </location>
</feature>
<evidence type="ECO:0000256" key="6">
    <source>
        <dbReference type="ARBA" id="ARBA00023136"/>
    </source>
</evidence>
<dbReference type="CDD" id="cd06261">
    <property type="entry name" value="TM_PBP2"/>
    <property type="match status" value="1"/>
</dbReference>
<dbReference type="PANTHER" id="PTHR43386">
    <property type="entry name" value="OLIGOPEPTIDE TRANSPORT SYSTEM PERMEASE PROTEIN APPC"/>
    <property type="match status" value="1"/>
</dbReference>
<evidence type="ECO:0000313" key="9">
    <source>
        <dbReference type="EMBL" id="BBO89601.1"/>
    </source>
</evidence>
<dbReference type="GO" id="GO:0055085">
    <property type="term" value="P:transmembrane transport"/>
    <property type="evidence" value="ECO:0007669"/>
    <property type="project" value="InterPro"/>
</dbReference>
<evidence type="ECO:0000256" key="1">
    <source>
        <dbReference type="ARBA" id="ARBA00004651"/>
    </source>
</evidence>